<keyword evidence="2" id="KW-1185">Reference proteome</keyword>
<dbReference type="AlphaFoldDB" id="A0AAV9ZBK8"/>
<organism evidence="1 2">
    <name type="scientific">Favolaschia claudopus</name>
    <dbReference type="NCBI Taxonomy" id="2862362"/>
    <lineage>
        <taxon>Eukaryota</taxon>
        <taxon>Fungi</taxon>
        <taxon>Dikarya</taxon>
        <taxon>Basidiomycota</taxon>
        <taxon>Agaricomycotina</taxon>
        <taxon>Agaricomycetes</taxon>
        <taxon>Agaricomycetidae</taxon>
        <taxon>Agaricales</taxon>
        <taxon>Marasmiineae</taxon>
        <taxon>Mycenaceae</taxon>
        <taxon>Favolaschia</taxon>
    </lineage>
</organism>
<comment type="caution">
    <text evidence="1">The sequence shown here is derived from an EMBL/GenBank/DDBJ whole genome shotgun (WGS) entry which is preliminary data.</text>
</comment>
<accession>A0AAV9ZBK8</accession>
<gene>
    <name evidence="1" type="ORF">R3P38DRAFT_3123620</name>
</gene>
<evidence type="ECO:0000313" key="2">
    <source>
        <dbReference type="Proteomes" id="UP001362999"/>
    </source>
</evidence>
<evidence type="ECO:0008006" key="3">
    <source>
        <dbReference type="Google" id="ProtNLM"/>
    </source>
</evidence>
<proteinExistence type="predicted"/>
<reference evidence="1 2" key="1">
    <citation type="journal article" date="2024" name="J Genomics">
        <title>Draft genome sequencing and assembly of Favolaschia claudopus CIRM-BRFM 2984 isolated from oak limbs.</title>
        <authorList>
            <person name="Navarro D."/>
            <person name="Drula E."/>
            <person name="Chaduli D."/>
            <person name="Cazenave R."/>
            <person name="Ahrendt S."/>
            <person name="Wang J."/>
            <person name="Lipzen A."/>
            <person name="Daum C."/>
            <person name="Barry K."/>
            <person name="Grigoriev I.V."/>
            <person name="Favel A."/>
            <person name="Rosso M.N."/>
            <person name="Martin F."/>
        </authorList>
    </citation>
    <scope>NUCLEOTIDE SEQUENCE [LARGE SCALE GENOMIC DNA]</scope>
    <source>
        <strain evidence="1 2">CIRM-BRFM 2984</strain>
    </source>
</reference>
<sequence length="115" mass="13268">MNQDQAVKILVFAAVLSSWVASANLSLCRRFFLCVKLTSRRASSRRTRHPCRESLTILFRFSRTTMPIILCPHRTQFDDFGFARPASPKRRLGSTDRCSFSLLPARIPRTLFMCR</sequence>
<dbReference type="Proteomes" id="UP001362999">
    <property type="component" value="Unassembled WGS sequence"/>
</dbReference>
<evidence type="ECO:0000313" key="1">
    <source>
        <dbReference type="EMBL" id="KAK6977576.1"/>
    </source>
</evidence>
<name>A0AAV9ZBK8_9AGAR</name>
<dbReference type="EMBL" id="JAWWNJ010000167">
    <property type="protein sequence ID" value="KAK6977576.1"/>
    <property type="molecule type" value="Genomic_DNA"/>
</dbReference>
<protein>
    <recommendedName>
        <fullName evidence="3">Secreted protein</fullName>
    </recommendedName>
</protein>